<feature type="transmembrane region" description="Helical" evidence="1">
    <location>
        <begin position="287"/>
        <end position="304"/>
    </location>
</feature>
<sequence>MGKLHNLHYLRGVAALLVVFLHYNFVLPEYAQKYVTTDGVGVDTFFIISGFIITYATQKKESVTEFAVKRLFRIYPLFIVVWFIASLTIYSNASWKDLIKSLLLFHNDYNYRNAPAYGFNLMGTPWTLTYEIYFYTIFCVSMAISQKYRVAVCSAIILIIVAGMQLIFNHEFSFSSQMSAKLYISEWWMVPTKILSTTVLFEFIAGMLIAKVFMQFNHKPGKSTTCYILLTCLFVIISVVIIFGFGPVGLFGSFWVALPLLIATVCIDKYGPTFKSSFLNNAGNISYSLYIIHFPVMTFFRQYFFEKHQITDTQRFICFSLMIALCYIAANIAHTLIEKPAIKLSRKICMRFKAPPLNFS</sequence>
<proteinExistence type="predicted"/>
<evidence type="ECO:0000313" key="4">
    <source>
        <dbReference type="Proteomes" id="UP000699865"/>
    </source>
</evidence>
<dbReference type="GO" id="GO:0016746">
    <property type="term" value="F:acyltransferase activity"/>
    <property type="evidence" value="ECO:0007669"/>
    <property type="project" value="UniProtKB-KW"/>
</dbReference>
<dbReference type="RefSeq" id="WP_217139335.1">
    <property type="nucleotide sequence ID" value="NZ_JAFMOU010000072.1"/>
</dbReference>
<feature type="transmembrane region" description="Helical" evidence="1">
    <location>
        <begin position="226"/>
        <end position="244"/>
    </location>
</feature>
<feature type="transmembrane region" description="Helical" evidence="1">
    <location>
        <begin position="188"/>
        <end position="214"/>
    </location>
</feature>
<evidence type="ECO:0000313" key="3">
    <source>
        <dbReference type="EMBL" id="MBU9837763.1"/>
    </source>
</evidence>
<dbReference type="InterPro" id="IPR002656">
    <property type="entry name" value="Acyl_transf_3_dom"/>
</dbReference>
<reference evidence="3 4" key="1">
    <citation type="submission" date="2021-03" db="EMBL/GenBank/DDBJ databases">
        <title>Five novel Rahnella species.</title>
        <authorList>
            <person name="Brady C."/>
            <person name="Asselin J."/>
            <person name="Beer S."/>
            <person name="Bruberg M.B."/>
            <person name="Crampton B."/>
            <person name="Venter S."/>
            <person name="Arnold D."/>
            <person name="Denman S."/>
        </authorList>
    </citation>
    <scope>NUCLEOTIDE SEQUENCE [LARGE SCALE GENOMIC DNA]</scope>
    <source>
        <strain evidence="3 4">L72c</strain>
    </source>
</reference>
<feature type="transmembrane region" description="Helical" evidence="1">
    <location>
        <begin position="150"/>
        <end position="168"/>
    </location>
</feature>
<organism evidence="3 4">
    <name type="scientific">Rahnella perminowiae</name>
    <dbReference type="NCBI Taxonomy" id="2816244"/>
    <lineage>
        <taxon>Bacteria</taxon>
        <taxon>Pseudomonadati</taxon>
        <taxon>Pseudomonadota</taxon>
        <taxon>Gammaproteobacteria</taxon>
        <taxon>Enterobacterales</taxon>
        <taxon>Yersiniaceae</taxon>
        <taxon>Rahnella</taxon>
    </lineage>
</organism>
<dbReference type="EMBL" id="JAFMOU010000072">
    <property type="protein sequence ID" value="MBU9837763.1"/>
    <property type="molecule type" value="Genomic_DNA"/>
</dbReference>
<evidence type="ECO:0000256" key="1">
    <source>
        <dbReference type="SAM" id="Phobius"/>
    </source>
</evidence>
<comment type="caution">
    <text evidence="3">The sequence shown here is derived from an EMBL/GenBank/DDBJ whole genome shotgun (WGS) entry which is preliminary data.</text>
</comment>
<feature type="transmembrane region" description="Helical" evidence="1">
    <location>
        <begin position="316"/>
        <end position="337"/>
    </location>
</feature>
<gene>
    <name evidence="3" type="ORF">J1786_23525</name>
</gene>
<feature type="transmembrane region" description="Helical" evidence="1">
    <location>
        <begin position="115"/>
        <end position="138"/>
    </location>
</feature>
<keyword evidence="1" id="KW-0812">Transmembrane</keyword>
<dbReference type="Pfam" id="PF01757">
    <property type="entry name" value="Acyl_transf_3"/>
    <property type="match status" value="1"/>
</dbReference>
<keyword evidence="3" id="KW-0012">Acyltransferase</keyword>
<keyword evidence="1" id="KW-0472">Membrane</keyword>
<feature type="transmembrane region" description="Helical" evidence="1">
    <location>
        <begin position="39"/>
        <end position="56"/>
    </location>
</feature>
<feature type="transmembrane region" description="Helical" evidence="1">
    <location>
        <begin position="9"/>
        <end position="27"/>
    </location>
</feature>
<accession>A0ABS6L843</accession>
<feature type="transmembrane region" description="Helical" evidence="1">
    <location>
        <begin position="250"/>
        <end position="267"/>
    </location>
</feature>
<dbReference type="PANTHER" id="PTHR23028">
    <property type="entry name" value="ACETYLTRANSFERASE"/>
    <property type="match status" value="1"/>
</dbReference>
<keyword evidence="4" id="KW-1185">Reference proteome</keyword>
<feature type="domain" description="Acyltransferase 3" evidence="2">
    <location>
        <begin position="5"/>
        <end position="329"/>
    </location>
</feature>
<keyword evidence="1" id="KW-1133">Transmembrane helix</keyword>
<dbReference type="PANTHER" id="PTHR23028:SF131">
    <property type="entry name" value="BLR2367 PROTEIN"/>
    <property type="match status" value="1"/>
</dbReference>
<dbReference type="Proteomes" id="UP000699865">
    <property type="component" value="Unassembled WGS sequence"/>
</dbReference>
<protein>
    <submittedName>
        <fullName evidence="3">Acyltransferase</fullName>
    </submittedName>
</protein>
<evidence type="ECO:0000259" key="2">
    <source>
        <dbReference type="Pfam" id="PF01757"/>
    </source>
</evidence>
<dbReference type="InterPro" id="IPR050879">
    <property type="entry name" value="Acyltransferase_3"/>
</dbReference>
<name>A0ABS6L843_9GAMM</name>
<feature type="transmembrane region" description="Helical" evidence="1">
    <location>
        <begin position="77"/>
        <end position="95"/>
    </location>
</feature>
<keyword evidence="3" id="KW-0808">Transferase</keyword>